<feature type="active site" description="Proton donor" evidence="9 11">
    <location>
        <position position="101"/>
    </location>
</feature>
<keyword evidence="3 9" id="KW-0285">Flavoprotein</keyword>
<dbReference type="GO" id="GO:0010181">
    <property type="term" value="F:FMN binding"/>
    <property type="evidence" value="ECO:0007669"/>
    <property type="project" value="UniProtKB-UniRule"/>
</dbReference>
<evidence type="ECO:0000259" key="13">
    <source>
        <dbReference type="Pfam" id="PF01207"/>
    </source>
</evidence>
<comment type="function">
    <text evidence="9">Catalyzes the synthesis of 5,6-dihydrouridine (D), a modified base found in the D-loop of most tRNAs, via the reduction of the C5-C6 double bond in target uridines. Specifically modifies U20 and U20a in tRNAs.</text>
</comment>
<dbReference type="Proteomes" id="UP000265798">
    <property type="component" value="Unassembled WGS sequence"/>
</dbReference>
<feature type="binding site" evidence="9 12">
    <location>
        <begin position="212"/>
        <end position="214"/>
    </location>
    <ligand>
        <name>FMN</name>
        <dbReference type="ChEBI" id="CHEBI:58210"/>
    </ligand>
</feature>
<feature type="site" description="Interacts with tRNA" evidence="9">
    <location>
        <position position="187"/>
    </location>
</feature>
<evidence type="ECO:0000256" key="11">
    <source>
        <dbReference type="PIRSR" id="PIRSR006621-1"/>
    </source>
</evidence>
<comment type="cofactor">
    <cofactor evidence="1 9 10 12">
        <name>FMN</name>
        <dbReference type="ChEBI" id="CHEBI:58210"/>
    </cofactor>
</comment>
<feature type="domain" description="DUS-like FMN-binding" evidence="13">
    <location>
        <begin position="16"/>
        <end position="311"/>
    </location>
</feature>
<evidence type="ECO:0000256" key="6">
    <source>
        <dbReference type="ARBA" id="ARBA00022857"/>
    </source>
</evidence>
<dbReference type="CDD" id="cd02801">
    <property type="entry name" value="DUS_like_FMN"/>
    <property type="match status" value="1"/>
</dbReference>
<evidence type="ECO:0000256" key="12">
    <source>
        <dbReference type="PIRSR" id="PIRSR006621-2"/>
    </source>
</evidence>
<comment type="catalytic activity">
    <reaction evidence="9">
        <text>5,6-dihydrouridine(20) in tRNA + NAD(+) = uridine(20) in tRNA + NADH + H(+)</text>
        <dbReference type="Rhea" id="RHEA:53340"/>
        <dbReference type="Rhea" id="RHEA-COMP:13533"/>
        <dbReference type="Rhea" id="RHEA-COMP:13534"/>
        <dbReference type="ChEBI" id="CHEBI:15378"/>
        <dbReference type="ChEBI" id="CHEBI:57540"/>
        <dbReference type="ChEBI" id="CHEBI:57945"/>
        <dbReference type="ChEBI" id="CHEBI:65315"/>
        <dbReference type="ChEBI" id="CHEBI:74443"/>
        <dbReference type="EC" id="1.3.1.91"/>
    </reaction>
</comment>
<dbReference type="AlphaFoldDB" id="A0A396YS89"/>
<evidence type="ECO:0000256" key="1">
    <source>
        <dbReference type="ARBA" id="ARBA00001917"/>
    </source>
</evidence>
<dbReference type="PANTHER" id="PTHR42907:SF1">
    <property type="entry name" value="FMN-LINKED OXIDOREDUCTASES SUPERFAMILY PROTEIN"/>
    <property type="match status" value="1"/>
</dbReference>
<gene>
    <name evidence="14" type="ORF">DLM75_21045</name>
</gene>
<dbReference type="NCBIfam" id="TIGR00742">
    <property type="entry name" value="yjbN"/>
    <property type="match status" value="1"/>
</dbReference>
<dbReference type="OrthoDB" id="9764501at2"/>
<evidence type="ECO:0000313" key="15">
    <source>
        <dbReference type="Proteomes" id="UP000265798"/>
    </source>
</evidence>
<comment type="catalytic activity">
    <reaction evidence="9">
        <text>5,6-dihydrouridine(20) in tRNA + NADP(+) = uridine(20) in tRNA + NADPH + H(+)</text>
        <dbReference type="Rhea" id="RHEA:53336"/>
        <dbReference type="Rhea" id="RHEA-COMP:13533"/>
        <dbReference type="Rhea" id="RHEA-COMP:13534"/>
        <dbReference type="ChEBI" id="CHEBI:15378"/>
        <dbReference type="ChEBI" id="CHEBI:57783"/>
        <dbReference type="ChEBI" id="CHEBI:58349"/>
        <dbReference type="ChEBI" id="CHEBI:65315"/>
        <dbReference type="ChEBI" id="CHEBI:74443"/>
        <dbReference type="EC" id="1.3.1.91"/>
    </reaction>
</comment>
<evidence type="ECO:0000256" key="9">
    <source>
        <dbReference type="HAMAP-Rule" id="MF_02041"/>
    </source>
</evidence>
<dbReference type="PIRSF" id="PIRSF006621">
    <property type="entry name" value="Dus"/>
    <property type="match status" value="1"/>
</dbReference>
<comment type="similarity">
    <text evidence="10">Belongs to the dus family.</text>
</comment>
<dbReference type="GO" id="GO:0000049">
    <property type="term" value="F:tRNA binding"/>
    <property type="evidence" value="ECO:0007669"/>
    <property type="project" value="UniProtKB-UniRule"/>
</dbReference>
<keyword evidence="2 9" id="KW-0820">tRNA-binding</keyword>
<dbReference type="GO" id="GO:0102264">
    <property type="term" value="F:tRNA-dihydrouridine20 synthase activity"/>
    <property type="evidence" value="ECO:0007669"/>
    <property type="project" value="UniProtKB-EC"/>
</dbReference>
<reference evidence="15" key="1">
    <citation type="submission" date="2018-05" db="EMBL/GenBank/DDBJ databases">
        <title>Leptospira yasudae sp. nov. and Leptospira stimsonii sp. nov., two pathogenic species of the genus Leptospira isolated from environmental sources.</title>
        <authorList>
            <person name="Casanovas-Massana A."/>
            <person name="Hamond C."/>
            <person name="Santos L.A."/>
            <person name="Hacker K.P."/>
            <person name="Balassiano I."/>
            <person name="Medeiros M.A."/>
            <person name="Reis M.G."/>
            <person name="Ko A.I."/>
            <person name="Wunder E.A."/>
        </authorList>
    </citation>
    <scope>NUCLEOTIDE SEQUENCE [LARGE SCALE GENOMIC DNA]</scope>
    <source>
        <strain evidence="15">Yale</strain>
    </source>
</reference>
<dbReference type="InterPro" id="IPR018517">
    <property type="entry name" value="tRNA_hU_synthase_CS"/>
</dbReference>
<dbReference type="Gene3D" id="1.20.120.1460">
    <property type="match status" value="1"/>
</dbReference>
<evidence type="ECO:0000256" key="10">
    <source>
        <dbReference type="PIRNR" id="PIRNR006621"/>
    </source>
</evidence>
<dbReference type="InterPro" id="IPR004653">
    <property type="entry name" value="DusA"/>
</dbReference>
<comment type="catalytic activity">
    <reaction evidence="9">
        <text>5,6-dihydrouridine(20a) in tRNA + NAD(+) = uridine(20a) in tRNA + NADH + H(+)</text>
        <dbReference type="Rhea" id="RHEA:53348"/>
        <dbReference type="Rhea" id="RHEA-COMP:13535"/>
        <dbReference type="Rhea" id="RHEA-COMP:13536"/>
        <dbReference type="ChEBI" id="CHEBI:15378"/>
        <dbReference type="ChEBI" id="CHEBI:57540"/>
        <dbReference type="ChEBI" id="CHEBI:57945"/>
        <dbReference type="ChEBI" id="CHEBI:65315"/>
        <dbReference type="ChEBI" id="CHEBI:74443"/>
    </reaction>
</comment>
<feature type="site" description="Interacts with tRNA; defines subfamily-specific binding signature" evidence="9">
    <location>
        <position position="302"/>
    </location>
</feature>
<sequence>MIEIGSKIPKRYPVSLAPMMDWTDRHFRYLLRLISKHTFLYTEMIHTGAILHGDRNRFLSYNPEELPLAIQLGGDHPRALAECSKISEDYGYSEVNLNVGCPSDRVREGNFGACLMETPEKVAELVAAMDAAVSIPVTVKCRIGIPGKESFEDLCRFIEVVKEARVRRFIIHARIAILGGLSPAQNRQIPPLRYADVELIKKMFPELIVEINGGIRTYDEIEERLKKNDGVMIGRAAYETPYLFSEIDSRYFGDDSSSLSRREILVRMQDYIDRQLGSDPNTKPHFILKHLLGLFHAEKGARSYRRILTERMFSHYTSDLLFRASHEISDSALDFIPSPKKGFNSDELETTILSL</sequence>
<keyword evidence="12" id="KW-0547">Nucleotide-binding</keyword>
<dbReference type="PROSITE" id="PS01136">
    <property type="entry name" value="UPF0034"/>
    <property type="match status" value="1"/>
</dbReference>
<dbReference type="RefSeq" id="WP_118970480.1">
    <property type="nucleotide sequence ID" value="NZ_QHCT01000009.1"/>
</dbReference>
<dbReference type="NCBIfam" id="NF008774">
    <property type="entry name" value="PRK11815.1"/>
    <property type="match status" value="1"/>
</dbReference>
<dbReference type="SUPFAM" id="SSF51395">
    <property type="entry name" value="FMN-linked oxidoreductases"/>
    <property type="match status" value="1"/>
</dbReference>
<dbReference type="InterPro" id="IPR035587">
    <property type="entry name" value="DUS-like_FMN-bd"/>
</dbReference>
<dbReference type="EMBL" id="QHCT01000009">
    <property type="protein sequence ID" value="RHX85455.1"/>
    <property type="molecule type" value="Genomic_DNA"/>
</dbReference>
<dbReference type="Gene3D" id="3.20.20.70">
    <property type="entry name" value="Aldolase class I"/>
    <property type="match status" value="1"/>
</dbReference>
<feature type="binding site" evidence="9 12">
    <location>
        <position position="140"/>
    </location>
    <ligand>
        <name>FMN</name>
        <dbReference type="ChEBI" id="CHEBI:58210"/>
    </ligand>
</feature>
<keyword evidence="6 9" id="KW-0521">NADP</keyword>
<keyword evidence="5 9" id="KW-0819">tRNA processing</keyword>
<feature type="binding site" evidence="9 12">
    <location>
        <begin position="18"/>
        <end position="20"/>
    </location>
    <ligand>
        <name>FMN</name>
        <dbReference type="ChEBI" id="CHEBI:58210"/>
    </ligand>
</feature>
<dbReference type="InterPro" id="IPR013785">
    <property type="entry name" value="Aldolase_TIM"/>
</dbReference>
<dbReference type="HAMAP" id="MF_02041">
    <property type="entry name" value="DusA_subfam"/>
    <property type="match status" value="1"/>
</dbReference>
<comment type="caution">
    <text evidence="14">The sequence shown here is derived from an EMBL/GenBank/DDBJ whole genome shotgun (WGS) entry which is preliminary data.</text>
</comment>
<proteinExistence type="inferred from homology"/>
<feature type="binding site" evidence="9 12">
    <location>
        <position position="71"/>
    </location>
    <ligand>
        <name>FMN</name>
        <dbReference type="ChEBI" id="CHEBI:58210"/>
    </ligand>
</feature>
<evidence type="ECO:0000256" key="4">
    <source>
        <dbReference type="ARBA" id="ARBA00022643"/>
    </source>
</evidence>
<evidence type="ECO:0000256" key="3">
    <source>
        <dbReference type="ARBA" id="ARBA00022630"/>
    </source>
</evidence>
<evidence type="ECO:0000256" key="5">
    <source>
        <dbReference type="ARBA" id="ARBA00022694"/>
    </source>
</evidence>
<comment type="catalytic activity">
    <reaction evidence="9">
        <text>5,6-dihydrouridine(20a) in tRNA + NADP(+) = uridine(20a) in tRNA + NADPH + H(+)</text>
        <dbReference type="Rhea" id="RHEA:53344"/>
        <dbReference type="Rhea" id="RHEA-COMP:13535"/>
        <dbReference type="Rhea" id="RHEA-COMP:13536"/>
        <dbReference type="ChEBI" id="CHEBI:15378"/>
        <dbReference type="ChEBI" id="CHEBI:57783"/>
        <dbReference type="ChEBI" id="CHEBI:58349"/>
        <dbReference type="ChEBI" id="CHEBI:65315"/>
        <dbReference type="ChEBI" id="CHEBI:74443"/>
    </reaction>
</comment>
<dbReference type="GO" id="GO:0050660">
    <property type="term" value="F:flavin adenine dinucleotide binding"/>
    <property type="evidence" value="ECO:0007669"/>
    <property type="project" value="InterPro"/>
</dbReference>
<name>A0A396YS89_9LEPT</name>
<keyword evidence="8 9" id="KW-0560">Oxidoreductase</keyword>
<dbReference type="EC" id="1.3.1.91" evidence="9"/>
<evidence type="ECO:0000256" key="7">
    <source>
        <dbReference type="ARBA" id="ARBA00022884"/>
    </source>
</evidence>
<evidence type="ECO:0000256" key="8">
    <source>
        <dbReference type="ARBA" id="ARBA00023002"/>
    </source>
</evidence>
<feature type="site" description="Interacts with tRNA" evidence="9">
    <location>
        <position position="98"/>
    </location>
</feature>
<comment type="similarity">
    <text evidence="9">Belongs to the Dus family. DusA subfamily.</text>
</comment>
<feature type="binding site" evidence="9 12">
    <location>
        <position position="172"/>
    </location>
    <ligand>
        <name>FMN</name>
        <dbReference type="ChEBI" id="CHEBI:58210"/>
    </ligand>
</feature>
<feature type="binding site" evidence="9 12">
    <location>
        <begin position="234"/>
        <end position="235"/>
    </location>
    <ligand>
        <name>FMN</name>
        <dbReference type="ChEBI" id="CHEBI:58210"/>
    </ligand>
</feature>
<evidence type="ECO:0000313" key="14">
    <source>
        <dbReference type="EMBL" id="RHX85455.1"/>
    </source>
</evidence>
<protein>
    <recommendedName>
        <fullName evidence="9">tRNA-dihydrouridine(20/20a) synthase</fullName>
        <ecNumber evidence="9">1.3.1.91</ecNumber>
    </recommendedName>
    <alternativeName>
        <fullName evidence="9">DusA-like U20-specific dihydrouridine synthase</fullName>
        <shortName evidence="9">U20-specific Dus</shortName>
    </alternativeName>
</protein>
<dbReference type="Pfam" id="PF01207">
    <property type="entry name" value="Dus"/>
    <property type="match status" value="1"/>
</dbReference>
<dbReference type="InterPro" id="IPR001269">
    <property type="entry name" value="DUS_fam"/>
</dbReference>
<comment type="caution">
    <text evidence="9">Lacks conserved residue(s) required for the propagation of feature annotation.</text>
</comment>
<keyword evidence="7 9" id="KW-0694">RNA-binding</keyword>
<organism evidence="14 15">
    <name type="scientific">Leptospira stimsonii</name>
    <dbReference type="NCBI Taxonomy" id="2202203"/>
    <lineage>
        <taxon>Bacteria</taxon>
        <taxon>Pseudomonadati</taxon>
        <taxon>Spirochaetota</taxon>
        <taxon>Spirochaetia</taxon>
        <taxon>Leptospirales</taxon>
        <taxon>Leptospiraceae</taxon>
        <taxon>Leptospira</taxon>
    </lineage>
</organism>
<evidence type="ECO:0000256" key="2">
    <source>
        <dbReference type="ARBA" id="ARBA00022555"/>
    </source>
</evidence>
<dbReference type="PANTHER" id="PTHR42907">
    <property type="entry name" value="FMN-LINKED OXIDOREDUCTASES SUPERFAMILY PROTEIN"/>
    <property type="match status" value="1"/>
</dbReference>
<feature type="site" description="Interacts with tRNA; defines subfamily-specific binding signature" evidence="9">
    <location>
        <position position="305"/>
    </location>
</feature>
<keyword evidence="4 9" id="KW-0288">FMN</keyword>
<accession>A0A396YS89</accession>
<dbReference type="GO" id="GO:0102266">
    <property type="term" value="F:tRNA-dihydrouridine20a synthase activity"/>
    <property type="evidence" value="ECO:0007669"/>
    <property type="project" value="RHEA"/>
</dbReference>